<organism evidence="1 2">
    <name type="scientific">Pelagibius litoralis</name>
    <dbReference type="NCBI Taxonomy" id="374515"/>
    <lineage>
        <taxon>Bacteria</taxon>
        <taxon>Pseudomonadati</taxon>
        <taxon>Pseudomonadota</taxon>
        <taxon>Alphaproteobacteria</taxon>
        <taxon>Rhodospirillales</taxon>
        <taxon>Rhodovibrionaceae</taxon>
        <taxon>Pelagibius</taxon>
    </lineage>
</organism>
<evidence type="ECO:0000313" key="1">
    <source>
        <dbReference type="EMBL" id="NIA68248.1"/>
    </source>
</evidence>
<name>A0A967CBC4_9PROT</name>
<dbReference type="RefSeq" id="WP_167222645.1">
    <property type="nucleotide sequence ID" value="NZ_JAAQPH010000004.1"/>
</dbReference>
<dbReference type="Proteomes" id="UP000761264">
    <property type="component" value="Unassembled WGS sequence"/>
</dbReference>
<keyword evidence="2" id="KW-1185">Reference proteome</keyword>
<reference evidence="1" key="1">
    <citation type="submission" date="2020-03" db="EMBL/GenBank/DDBJ databases">
        <title>Genome of Pelagibius litoralis DSM 21314T.</title>
        <authorList>
            <person name="Wang G."/>
        </authorList>
    </citation>
    <scope>NUCLEOTIDE SEQUENCE</scope>
    <source>
        <strain evidence="1">DSM 21314</strain>
    </source>
</reference>
<evidence type="ECO:0000313" key="2">
    <source>
        <dbReference type="Proteomes" id="UP000761264"/>
    </source>
</evidence>
<protein>
    <submittedName>
        <fullName evidence="1">Uncharacterized protein</fullName>
    </submittedName>
</protein>
<dbReference type="AlphaFoldDB" id="A0A967CBC4"/>
<proteinExistence type="predicted"/>
<accession>A0A967CBC4</accession>
<gene>
    <name evidence="1" type="ORF">HBA54_06550</name>
</gene>
<sequence length="147" mass="15769">MSEYFVQQWTRANPRWYELLRLAAAAGEESALTTQPRSVAVCETLVALVRCPHGLGGIAGYLRFAIRAPQAARGVQPGDAVILAFAVDRIHRAAGVAALLQNEAAFLARRIGGHRLLPSVSGLRVPSLTGVGVCFELPLVIQPLSWS</sequence>
<comment type="caution">
    <text evidence="1">The sequence shown here is derived from an EMBL/GenBank/DDBJ whole genome shotgun (WGS) entry which is preliminary data.</text>
</comment>
<dbReference type="EMBL" id="JAAQPH010000004">
    <property type="protein sequence ID" value="NIA68248.1"/>
    <property type="molecule type" value="Genomic_DNA"/>
</dbReference>